<feature type="transmembrane region" description="Helical" evidence="1">
    <location>
        <begin position="127"/>
        <end position="152"/>
    </location>
</feature>
<reference evidence="2 3" key="1">
    <citation type="submission" date="2017-10" db="EMBL/GenBank/DDBJ databases">
        <title>Resolving the taxonomy of Roseburia spp., Eubacterium rectale and Agathobacter spp. through phylogenomic analysis.</title>
        <authorList>
            <person name="Sheridan P.O."/>
            <person name="Walker A.W."/>
            <person name="Duncan S.H."/>
            <person name="Scott K.P."/>
            <person name="Toole P.W.O."/>
            <person name="Luis P."/>
            <person name="Flint H.J."/>
        </authorList>
    </citation>
    <scope>NUCLEOTIDE SEQUENCE [LARGE SCALE GENOMIC DNA]</scope>
    <source>
        <strain evidence="2 3">JK626</strain>
    </source>
</reference>
<keyword evidence="1" id="KW-0472">Membrane</keyword>
<dbReference type="InterPro" id="IPR032531">
    <property type="entry name" value="DUF4956"/>
</dbReference>
<dbReference type="EMBL" id="PDYF01000008">
    <property type="protein sequence ID" value="PHU35511.1"/>
    <property type="molecule type" value="Genomic_DNA"/>
</dbReference>
<evidence type="ECO:0000313" key="2">
    <source>
        <dbReference type="EMBL" id="PHU35511.1"/>
    </source>
</evidence>
<evidence type="ECO:0000313" key="3">
    <source>
        <dbReference type="Proteomes" id="UP000225889"/>
    </source>
</evidence>
<accession>A0A2G3DX36</accession>
<sequence length="224" mass="24125">MSFSDIIKKSVLESFSTADMSAKYVSVVLIETFLIALYIFMVYRFITRSSFYNKNYAISMAIISEITAGIILAMQSNLVISLGMVGALSIVRFRTAIKEPMDLLFLFWSIGTGIICGAGLFSLGVLIAVFVTIGIVLLNLVPAFSAPQLLILKLNDSAAEKQAIDVVKKNASSFKVDSKSATSSAVTLIIEVKTKSGSDMVNELVGLGSVISATLMEHEGEVKN</sequence>
<dbReference type="Pfam" id="PF16316">
    <property type="entry name" value="DUF4956"/>
    <property type="match status" value="1"/>
</dbReference>
<dbReference type="RefSeq" id="WP_099391336.1">
    <property type="nucleotide sequence ID" value="NZ_PDYF01000008.1"/>
</dbReference>
<reference evidence="2 3" key="2">
    <citation type="submission" date="2017-10" db="EMBL/GenBank/DDBJ databases">
        <authorList>
            <person name="Banno H."/>
            <person name="Chua N.-H."/>
        </authorList>
    </citation>
    <scope>NUCLEOTIDE SEQUENCE [LARGE SCALE GENOMIC DNA]</scope>
    <source>
        <strain evidence="2 3">JK626</strain>
    </source>
</reference>
<dbReference type="Proteomes" id="UP000225889">
    <property type="component" value="Unassembled WGS sequence"/>
</dbReference>
<proteinExistence type="predicted"/>
<feature type="transmembrane region" description="Helical" evidence="1">
    <location>
        <begin position="66"/>
        <end position="91"/>
    </location>
</feature>
<keyword evidence="1" id="KW-0812">Transmembrane</keyword>
<protein>
    <submittedName>
        <fullName evidence="2">DUF4956 domain-containing protein</fullName>
    </submittedName>
</protein>
<keyword evidence="1" id="KW-1133">Transmembrane helix</keyword>
<gene>
    <name evidence="2" type="ORF">CSX01_02615</name>
</gene>
<organism evidence="2 3">
    <name type="scientific">Pseudobutyrivibrio ruminis</name>
    <dbReference type="NCBI Taxonomy" id="46206"/>
    <lineage>
        <taxon>Bacteria</taxon>
        <taxon>Bacillati</taxon>
        <taxon>Bacillota</taxon>
        <taxon>Clostridia</taxon>
        <taxon>Lachnospirales</taxon>
        <taxon>Lachnospiraceae</taxon>
        <taxon>Pseudobutyrivibrio</taxon>
    </lineage>
</organism>
<name>A0A2G3DX36_9FIRM</name>
<feature type="transmembrane region" description="Helical" evidence="1">
    <location>
        <begin position="24"/>
        <end position="46"/>
    </location>
</feature>
<feature type="transmembrane region" description="Helical" evidence="1">
    <location>
        <begin position="103"/>
        <end position="121"/>
    </location>
</feature>
<evidence type="ECO:0000256" key="1">
    <source>
        <dbReference type="SAM" id="Phobius"/>
    </source>
</evidence>
<dbReference type="AlphaFoldDB" id="A0A2G3DX36"/>
<comment type="caution">
    <text evidence="2">The sequence shown here is derived from an EMBL/GenBank/DDBJ whole genome shotgun (WGS) entry which is preliminary data.</text>
</comment>